<name>A0A7S3STM6_EMIHU</name>
<gene>
    <name evidence="2" type="ORF">EHUX00137_LOCUS26475</name>
</gene>
<accession>A0A7S3STM6</accession>
<proteinExistence type="predicted"/>
<feature type="region of interest" description="Disordered" evidence="1">
    <location>
        <begin position="65"/>
        <end position="107"/>
    </location>
</feature>
<organism evidence="2">
    <name type="scientific">Emiliania huxleyi</name>
    <name type="common">Coccolithophore</name>
    <name type="synonym">Pontosphaera huxleyi</name>
    <dbReference type="NCBI Taxonomy" id="2903"/>
    <lineage>
        <taxon>Eukaryota</taxon>
        <taxon>Haptista</taxon>
        <taxon>Haptophyta</taxon>
        <taxon>Prymnesiophyceae</taxon>
        <taxon>Isochrysidales</taxon>
        <taxon>Noelaerhabdaceae</taxon>
        <taxon>Emiliania</taxon>
    </lineage>
</organism>
<dbReference type="EMBL" id="HBIR01034016">
    <property type="protein sequence ID" value="CAE0564256.1"/>
    <property type="molecule type" value="Transcribed_RNA"/>
</dbReference>
<reference evidence="2" key="1">
    <citation type="submission" date="2021-01" db="EMBL/GenBank/DDBJ databases">
        <authorList>
            <person name="Corre E."/>
            <person name="Pelletier E."/>
            <person name="Niang G."/>
            <person name="Scheremetjew M."/>
            <person name="Finn R."/>
            <person name="Kale V."/>
            <person name="Holt S."/>
            <person name="Cochrane G."/>
            <person name="Meng A."/>
            <person name="Brown T."/>
            <person name="Cohen L."/>
        </authorList>
    </citation>
    <scope>NUCLEOTIDE SEQUENCE</scope>
    <source>
        <strain evidence="2">379</strain>
    </source>
</reference>
<protein>
    <submittedName>
        <fullName evidence="2">Uncharacterized protein</fullName>
    </submittedName>
</protein>
<evidence type="ECO:0000256" key="1">
    <source>
        <dbReference type="SAM" id="MobiDB-lite"/>
    </source>
</evidence>
<evidence type="ECO:0000313" key="2">
    <source>
        <dbReference type="EMBL" id="CAE0564256.1"/>
    </source>
</evidence>
<dbReference type="AlphaFoldDB" id="A0A7S3STM6"/>
<sequence>MCYLRWTVDEFERVWNPSNGEVWVLQKVDGRGIYRLEGRYCTTNGGRRGGRYVDVKYGLNQTQAMPRNMKQPNPSRRVVPGAPDAFDAPQFAHMKDVPGPGRWNRGDWESWTAEREVLARGEVATGRGWESDARR</sequence>
<feature type="compositionally biased region" description="Polar residues" evidence="1">
    <location>
        <begin position="65"/>
        <end position="74"/>
    </location>
</feature>